<dbReference type="SMART" id="SM00826">
    <property type="entry name" value="PKS_DH"/>
    <property type="match status" value="1"/>
</dbReference>
<dbReference type="Pfam" id="PF08659">
    <property type="entry name" value="KR"/>
    <property type="match status" value="1"/>
</dbReference>
<feature type="region of interest" description="C-terminal hotdog fold" evidence="8">
    <location>
        <begin position="1087"/>
        <end position="1247"/>
    </location>
</feature>
<evidence type="ECO:0000256" key="8">
    <source>
        <dbReference type="PROSITE-ProRule" id="PRU01363"/>
    </source>
</evidence>
<dbReference type="InterPro" id="IPR049551">
    <property type="entry name" value="PKS_DH_C"/>
</dbReference>
<dbReference type="SMART" id="SM00822">
    <property type="entry name" value="PKS_KR"/>
    <property type="match status" value="1"/>
</dbReference>
<dbReference type="SUPFAM" id="SSF47336">
    <property type="entry name" value="ACP-like"/>
    <property type="match status" value="1"/>
</dbReference>
<dbReference type="PROSITE" id="PS52004">
    <property type="entry name" value="KS3_2"/>
    <property type="match status" value="1"/>
</dbReference>
<dbReference type="InterPro" id="IPR014043">
    <property type="entry name" value="Acyl_transferase_dom"/>
</dbReference>
<dbReference type="InterPro" id="IPR014031">
    <property type="entry name" value="Ketoacyl_synth_C"/>
</dbReference>
<dbReference type="InterPro" id="IPR020806">
    <property type="entry name" value="PKS_PP-bd"/>
</dbReference>
<dbReference type="SMART" id="SM00825">
    <property type="entry name" value="PKS_KS"/>
    <property type="match status" value="1"/>
</dbReference>
<evidence type="ECO:0000259" key="12">
    <source>
        <dbReference type="PROSITE" id="PS52019"/>
    </source>
</evidence>
<dbReference type="PROSITE" id="PS00606">
    <property type="entry name" value="KS3_1"/>
    <property type="match status" value="1"/>
</dbReference>
<dbReference type="Pfam" id="PF14765">
    <property type="entry name" value="PS-DH"/>
    <property type="match status" value="1"/>
</dbReference>
<feature type="region of interest" description="N-terminal hotdog fold" evidence="8">
    <location>
        <begin position="928"/>
        <end position="1068"/>
    </location>
</feature>
<dbReference type="CDD" id="cd00833">
    <property type="entry name" value="PKS"/>
    <property type="match status" value="1"/>
</dbReference>
<dbReference type="SMART" id="SM00827">
    <property type="entry name" value="PKS_AT"/>
    <property type="match status" value="1"/>
</dbReference>
<keyword evidence="6" id="KW-0511">Multifunctional enzyme</keyword>
<dbReference type="PANTHER" id="PTHR43775">
    <property type="entry name" value="FATTY ACID SYNTHASE"/>
    <property type="match status" value="1"/>
</dbReference>
<dbReference type="Gene3D" id="1.10.1200.10">
    <property type="entry name" value="ACP-like"/>
    <property type="match status" value="1"/>
</dbReference>
<dbReference type="Pfam" id="PF00550">
    <property type="entry name" value="PP-binding"/>
    <property type="match status" value="1"/>
</dbReference>
<dbReference type="InterPro" id="IPR013154">
    <property type="entry name" value="ADH-like_N"/>
</dbReference>
<dbReference type="InterPro" id="IPR013968">
    <property type="entry name" value="PKS_KR"/>
</dbReference>
<evidence type="ECO:0000256" key="3">
    <source>
        <dbReference type="ARBA" id="ARBA00022679"/>
    </source>
</evidence>
<dbReference type="Pfam" id="PF00698">
    <property type="entry name" value="Acyl_transf_1"/>
    <property type="match status" value="1"/>
</dbReference>
<dbReference type="InterPro" id="IPR020841">
    <property type="entry name" value="PKS_Beta-ketoAc_synthase_dom"/>
</dbReference>
<dbReference type="Pfam" id="PF08242">
    <property type="entry name" value="Methyltransf_12"/>
    <property type="match status" value="1"/>
</dbReference>
<dbReference type="SUPFAM" id="SSF53901">
    <property type="entry name" value="Thiolase-like"/>
    <property type="match status" value="1"/>
</dbReference>
<keyword evidence="2" id="KW-0597">Phosphoprotein</keyword>
<sequence>MTSSSDRPTINGGPRPGDIEPIAVCGIGLRLPGGVHDGDEFWQLLIEGQDARDKIPETRFAIDGFDTSLSGQKAIRTRHGYFLQDDLSRFDTSFFSMSKKEAERCDPQQRILLEVVRECLEDAGEVDYRGRPIGCYVGTFGNDWYEMTTKDMLGTGTYSLMGAGDLILANRVSYEFDLHGPSTVIKTGCSASLVALHDACRALQSGDASGAIVCGTSLLLTPTTSIIFFDEGILAPDGSCKTFDAAANGFARAEGITAVYIKRLEDALRDGNPIRAVIRNTGSNSDGRSQGLACPNGEAQEALIRKVYDQANLDPSETAFVECHGTGTPTGDPIETRAVGNVFGDKGVYIGSVKPNVGHTEGNSGLTSLIKAVLALEKGLIPPNIKFQNPNPKIPFEEKRLTVPLKPTEFPKDRAERISVNSFGIGGSNAHVIIESTSQYFRSSRPTTERVNGVNGASHQNGTSAVPRPELFLFSANSPTSLDRQIASFREHAARYPDLARDTGYTLAVHRERLPHRAFALVEDGTMVQVSPPVKAPQSPPAITMVFSGQGAQWPQMGQELILTDPSFRQDMMRMDDVLQGLRMPPKWSIIDELLKPPETSQIHRAKLAQPLTTALQLALVRHFQRLGITPAAVVGHSSGEIAAAYAAGHISLEFAITVAYYRGYVASRAPLGIGAMAAVGLGAADVARFLHPGACVACENSPTSTTISGDAKAVHKTLASVLAEYPDVLARPLKVDTAYHSHHMALLAAEYLSLLQEEECIKLCYTAPDGPSGAHFFSSVTTRAVALEGSPLASPCYWVVNLVSPVRFRDAVHNLLHDHHTADMLLLEIGPHSALAGPLRQICEAAGRPCNYTATQTRGKNCMASLLCALGSLHQQAVTVDWKPLFGSSAKALAGLPTYPWDHSSAGPLWYETRLSRDWRARRFPDHCLLGGRVVESPDTAPMWRNLLNVEHVPWLVDHKVRSDIVFPIAGYVAMAGEAVRQLQLTSGGGGEERGKEAGYRLRRVVARAALVLTETEPVEIITALRPRRLTDTDDSAEWFEFAIASYTGSTWVKHCEGQVSWLDHRATPLRRSVRMMAAAAAKEGSFPRLVKPNRLYDAVARVGLSFGPEFRRLTDIEASVTDGCAARAKLAVPDSEAANPYPGPMHPASIDACIQMLLVANVRGMCRDLHQLVVPTVIESIEVSGGANNNDNMRIEAVCPAQAGLSSAEVECLLADRSDDDGDPNRVCLRMSGLQVTVLDSDGDDDENTNDGLVDVHAAAHLYWLPDFDLTPLDKSLVKQPVANVAQRALREKLTLLCILDSADRLANITPSQPHFLKYRAWLDREAARARAGDYSSVSDAKAIAALDPIARRELMEATYNQLLGLPGTEGSSESNGGDKSHAAAVPRAVKRVCDHAEAVFTAPPAAVGPASSDPDAPGGASTHGSAVNEGMDGSGNTESSDVLNLLLGDGLLTAIYGDEGAGSFDFGPLVCRLAHARAGRLRVLEVGAGTGGTTARLLPQLFVSADEGAVGAGAGAGSERGLLPMYSSYVFTDISAGFFPAARSRFEWAPNMSFAALDISRDPLAQGFEPKTFDLVVAPNVVHATPRLRETLANLRTLLRDDGVLMLIELWTEARSPAFVFGNFPGWWLGEEDGREWEPFVAPERWDEDLKAAGFQGAEVVVEDAERPWQMSVMLLARPRTEEEAERNKRVTLLCRDPASGLATSLRTGLENEGWDVTPYQLGHQDPLPTGQDIISCVDLESHFFDHDTLTKENLSVFQALLRQLQQRNDRILWLSPPFQVRCRDPRGAQTLAILRTLRAELNLLLFSLELDYDGQRETTRLISDVFVKKVQQARDDDLLNADREFVMDNDNSTVLVGRYRPFSLTRAQQTRLSAATTTTSSPPNATAKMLRIRQPGDLSTLTWFDIPLPTVLPPDHVEVRILATGLNFRDVLLATGALRLPDSSSSSSSLGLEASGVITRVGSSSSDASDNNNNNLQPGDHVILVSPSSTLGTRVVVPAVLVARLGGQPGGMTTTTTTTTSPPPPPPLERSLLNALAGAPVCYGTAMYALLDAGRLQPGMSVLIHSACGGVGLAALELCAWIGGVEVYATVGSEEKVEFLLARYPGLVSRERVFSSRNASGFRDGVLRLTNGRGVDLVLNSLAGEGLHASWECVAKYGMMLELGKRDLVGAGRLEMAPFLGNRTYVGIDLYEYMRDRPEKVGGWLRRYVEMYEQGMLPLPDPVTYFEAGQEVAQAFRHLQNGAHIGKVVITMPDDPDSIPSQPAPDQLPMLLDPDATYLLVGGAGGLGGSMASWLAEQGARHLTILSRNAGLSSESKALLRELEAMGCSVTAVAGSVESVEDVADAVSRAGKPVKGVFHLAMTMADAPFLDMSWTQWDSTVGPKVRGTWNLHHALADQPLDFFWLASSIVTVVDEPGQANYSAGCLFLEAFCQYRHSLGLPATVLNICPIGGVGYVAENSHARRSMKAQGLCLLGESEFLDFVRFNLSSSSQAGRKKEADGGDSSDDCRGWKNPEQVVMGLRSGSDVPLSHPDNRTNWRRDRRMGLYHNVGRPGDNDTLSSGRSSKTNRIASFLNTLLNADAATAADLLANPEKIAFLARETGRKIYELMMRPVSDEDDGEIDTRLTLAQIGLDSLMAIELRRWLRGAFGIAISVLEIVGVRQFPGMPARTTPELQQGRYYCGGNNGSHAIYICNGGYMVLTATCEGKCEYINDLPYCI</sequence>
<feature type="region of interest" description="Disordered" evidence="9">
    <location>
        <begin position="1407"/>
        <end position="1439"/>
    </location>
</feature>
<gene>
    <name evidence="13" type="ORF">VTJ49DRAFT_2966</name>
</gene>
<dbReference type="InterPro" id="IPR016036">
    <property type="entry name" value="Malonyl_transacylase_ACP-bd"/>
</dbReference>
<dbReference type="Gene3D" id="3.40.366.10">
    <property type="entry name" value="Malonyl-Coenzyme A Acyl Carrier Protein, domain 2"/>
    <property type="match status" value="1"/>
</dbReference>
<dbReference type="SUPFAM" id="SSF50129">
    <property type="entry name" value="GroES-like"/>
    <property type="match status" value="1"/>
</dbReference>
<dbReference type="PROSITE" id="PS00012">
    <property type="entry name" value="PHOSPHOPANTETHEINE"/>
    <property type="match status" value="1"/>
</dbReference>
<dbReference type="SMART" id="SM00823">
    <property type="entry name" value="PKS_PP"/>
    <property type="match status" value="1"/>
</dbReference>
<dbReference type="InterPro" id="IPR001227">
    <property type="entry name" value="Ac_transferase_dom_sf"/>
</dbReference>
<proteinExistence type="predicted"/>
<dbReference type="Pfam" id="PF00109">
    <property type="entry name" value="ketoacyl-synt"/>
    <property type="match status" value="1"/>
</dbReference>
<dbReference type="Gene3D" id="3.30.70.3290">
    <property type="match status" value="1"/>
</dbReference>
<dbReference type="InterPro" id="IPR029063">
    <property type="entry name" value="SAM-dependent_MTases_sf"/>
</dbReference>
<dbReference type="Gene3D" id="3.40.47.10">
    <property type="match status" value="1"/>
</dbReference>
<evidence type="ECO:0000313" key="14">
    <source>
        <dbReference type="Proteomes" id="UP001583172"/>
    </source>
</evidence>
<keyword evidence="4" id="KW-0521">NADP</keyword>
<evidence type="ECO:0000313" key="13">
    <source>
        <dbReference type="EMBL" id="KAL1838185.1"/>
    </source>
</evidence>
<dbReference type="InterPro" id="IPR049900">
    <property type="entry name" value="PKS_mFAS_DH"/>
</dbReference>
<evidence type="ECO:0000256" key="2">
    <source>
        <dbReference type="ARBA" id="ARBA00022553"/>
    </source>
</evidence>
<dbReference type="PROSITE" id="PS52019">
    <property type="entry name" value="PKS_MFAS_DH"/>
    <property type="match status" value="1"/>
</dbReference>
<feature type="active site" description="Proton acceptor; for dehydratase activity" evidence="8">
    <location>
        <position position="960"/>
    </location>
</feature>
<dbReference type="InterPro" id="IPR016039">
    <property type="entry name" value="Thiolase-like"/>
</dbReference>
<dbReference type="CDD" id="cd05195">
    <property type="entry name" value="enoyl_red"/>
    <property type="match status" value="1"/>
</dbReference>
<reference evidence="13 14" key="1">
    <citation type="journal article" date="2024" name="Commun. Biol.">
        <title>Comparative genomic analysis of thermophilic fungi reveals convergent evolutionary adaptations and gene losses.</title>
        <authorList>
            <person name="Steindorff A.S."/>
            <person name="Aguilar-Pontes M.V."/>
            <person name="Robinson A.J."/>
            <person name="Andreopoulos B."/>
            <person name="LaButti K."/>
            <person name="Kuo A."/>
            <person name="Mondo S."/>
            <person name="Riley R."/>
            <person name="Otillar R."/>
            <person name="Haridas S."/>
            <person name="Lipzen A."/>
            <person name="Grimwood J."/>
            <person name="Schmutz J."/>
            <person name="Clum A."/>
            <person name="Reid I.D."/>
            <person name="Moisan M.C."/>
            <person name="Butler G."/>
            <person name="Nguyen T.T.M."/>
            <person name="Dewar K."/>
            <person name="Conant G."/>
            <person name="Drula E."/>
            <person name="Henrissat B."/>
            <person name="Hansel C."/>
            <person name="Singer S."/>
            <person name="Hutchinson M.I."/>
            <person name="de Vries R.P."/>
            <person name="Natvig D.O."/>
            <person name="Powell A.J."/>
            <person name="Tsang A."/>
            <person name="Grigoriev I.V."/>
        </authorList>
    </citation>
    <scope>NUCLEOTIDE SEQUENCE [LARGE SCALE GENOMIC DNA]</scope>
    <source>
        <strain evidence="13 14">CBS 620.91</strain>
    </source>
</reference>
<evidence type="ECO:0000256" key="7">
    <source>
        <dbReference type="ARBA" id="ARBA00023315"/>
    </source>
</evidence>
<evidence type="ECO:0000256" key="5">
    <source>
        <dbReference type="ARBA" id="ARBA00023002"/>
    </source>
</evidence>
<dbReference type="InterPro" id="IPR057326">
    <property type="entry name" value="KR_dom"/>
</dbReference>
<dbReference type="InterPro" id="IPR036736">
    <property type="entry name" value="ACP-like_sf"/>
</dbReference>
<dbReference type="Gene3D" id="3.10.129.110">
    <property type="entry name" value="Polyketide synthase dehydratase"/>
    <property type="match status" value="1"/>
</dbReference>
<dbReference type="InterPro" id="IPR006162">
    <property type="entry name" value="Ppantetheine_attach_site"/>
</dbReference>
<evidence type="ECO:0000259" key="10">
    <source>
        <dbReference type="PROSITE" id="PS50075"/>
    </source>
</evidence>
<evidence type="ECO:0008006" key="15">
    <source>
        <dbReference type="Google" id="ProtNLM"/>
    </source>
</evidence>
<dbReference type="InterPro" id="IPR018201">
    <property type="entry name" value="Ketoacyl_synth_AS"/>
</dbReference>
<dbReference type="InterPro" id="IPR013217">
    <property type="entry name" value="Methyltransf_12"/>
</dbReference>
<feature type="active site" description="Proton donor; for dehydratase activity" evidence="8">
    <location>
        <position position="1153"/>
    </location>
</feature>
<keyword evidence="1" id="KW-0596">Phosphopantetheine</keyword>
<dbReference type="Gene3D" id="3.90.180.10">
    <property type="entry name" value="Medium-chain alcohol dehydrogenases, catalytic domain"/>
    <property type="match status" value="1"/>
</dbReference>
<evidence type="ECO:0000256" key="1">
    <source>
        <dbReference type="ARBA" id="ARBA00022450"/>
    </source>
</evidence>
<dbReference type="InterPro" id="IPR016035">
    <property type="entry name" value="Acyl_Trfase/lysoPLipase"/>
</dbReference>
<dbReference type="InterPro" id="IPR049552">
    <property type="entry name" value="PKS_DH_N"/>
</dbReference>
<dbReference type="InterPro" id="IPR014030">
    <property type="entry name" value="Ketoacyl_synth_N"/>
</dbReference>
<dbReference type="Gene3D" id="3.40.50.720">
    <property type="entry name" value="NAD(P)-binding Rossmann-like Domain"/>
    <property type="match status" value="2"/>
</dbReference>
<feature type="domain" description="Ketosynthase family 3 (KS3)" evidence="11">
    <location>
        <begin position="19"/>
        <end position="436"/>
    </location>
</feature>
<keyword evidence="5" id="KW-0560">Oxidoreductase</keyword>
<accession>A0ABR3V8P9</accession>
<protein>
    <recommendedName>
        <fullName evidence="15">Polyketide synthase</fullName>
    </recommendedName>
</protein>
<dbReference type="Pfam" id="PF02801">
    <property type="entry name" value="Ketoacyl-synt_C"/>
    <property type="match status" value="1"/>
</dbReference>
<dbReference type="InterPro" id="IPR009081">
    <property type="entry name" value="PP-bd_ACP"/>
</dbReference>
<dbReference type="Pfam" id="PF21089">
    <property type="entry name" value="PKS_DH_N"/>
    <property type="match status" value="1"/>
</dbReference>
<keyword evidence="7" id="KW-0012">Acyltransferase</keyword>
<keyword evidence="14" id="KW-1185">Reference proteome</keyword>
<dbReference type="Pfam" id="PF08240">
    <property type="entry name" value="ADH_N"/>
    <property type="match status" value="1"/>
</dbReference>
<name>A0ABR3V8P9_HUMIN</name>
<dbReference type="EMBL" id="JAZGSY010000232">
    <property type="protein sequence ID" value="KAL1838185.1"/>
    <property type="molecule type" value="Genomic_DNA"/>
</dbReference>
<dbReference type="InterPro" id="IPR032821">
    <property type="entry name" value="PKS_assoc"/>
</dbReference>
<dbReference type="InterPro" id="IPR050091">
    <property type="entry name" value="PKS_NRPS_Biosynth_Enz"/>
</dbReference>
<dbReference type="InterPro" id="IPR036291">
    <property type="entry name" value="NAD(P)-bd_dom_sf"/>
</dbReference>
<dbReference type="PANTHER" id="PTHR43775:SF46">
    <property type="entry name" value="FUMIGERMIN SYNTHASE"/>
    <property type="match status" value="1"/>
</dbReference>
<organism evidence="13 14">
    <name type="scientific">Humicola insolens</name>
    <name type="common">Soft-rot fungus</name>
    <dbReference type="NCBI Taxonomy" id="85995"/>
    <lineage>
        <taxon>Eukaryota</taxon>
        <taxon>Fungi</taxon>
        <taxon>Dikarya</taxon>
        <taxon>Ascomycota</taxon>
        <taxon>Pezizomycotina</taxon>
        <taxon>Sordariomycetes</taxon>
        <taxon>Sordariomycetidae</taxon>
        <taxon>Sordariales</taxon>
        <taxon>Chaetomiaceae</taxon>
        <taxon>Mycothermus</taxon>
    </lineage>
</organism>
<dbReference type="SUPFAM" id="SSF55048">
    <property type="entry name" value="Probable ACP-binding domain of malonyl-CoA ACP transacylase"/>
    <property type="match status" value="1"/>
</dbReference>
<dbReference type="SUPFAM" id="SSF53335">
    <property type="entry name" value="S-adenosyl-L-methionine-dependent methyltransferases"/>
    <property type="match status" value="1"/>
</dbReference>
<keyword evidence="3" id="KW-0808">Transferase</keyword>
<comment type="caution">
    <text evidence="13">The sequence shown here is derived from an EMBL/GenBank/DDBJ whole genome shotgun (WGS) entry which is preliminary data.</text>
</comment>
<dbReference type="InterPro" id="IPR020843">
    <property type="entry name" value="ER"/>
</dbReference>
<dbReference type="Proteomes" id="UP001583172">
    <property type="component" value="Unassembled WGS sequence"/>
</dbReference>
<evidence type="ECO:0000256" key="9">
    <source>
        <dbReference type="SAM" id="MobiDB-lite"/>
    </source>
</evidence>
<evidence type="ECO:0000256" key="6">
    <source>
        <dbReference type="ARBA" id="ARBA00023268"/>
    </source>
</evidence>
<dbReference type="InterPro" id="IPR042104">
    <property type="entry name" value="PKS_dehydratase_sf"/>
</dbReference>
<dbReference type="Gene3D" id="3.40.50.150">
    <property type="entry name" value="Vaccinia Virus protein VP39"/>
    <property type="match status" value="1"/>
</dbReference>
<feature type="domain" description="Carrier" evidence="10">
    <location>
        <begin position="2604"/>
        <end position="2680"/>
    </location>
</feature>
<dbReference type="InterPro" id="IPR011032">
    <property type="entry name" value="GroES-like_sf"/>
</dbReference>
<dbReference type="SMART" id="SM00829">
    <property type="entry name" value="PKS_ER"/>
    <property type="match status" value="1"/>
</dbReference>
<dbReference type="SUPFAM" id="SSF52151">
    <property type="entry name" value="FabD/lysophospholipase-like"/>
    <property type="match status" value="1"/>
</dbReference>
<evidence type="ECO:0000259" key="11">
    <source>
        <dbReference type="PROSITE" id="PS52004"/>
    </source>
</evidence>
<dbReference type="Pfam" id="PF16197">
    <property type="entry name" value="KAsynt_C_assoc"/>
    <property type="match status" value="1"/>
</dbReference>
<dbReference type="Pfam" id="PF13602">
    <property type="entry name" value="ADH_zinc_N_2"/>
    <property type="match status" value="1"/>
</dbReference>
<dbReference type="PROSITE" id="PS50075">
    <property type="entry name" value="CARRIER"/>
    <property type="match status" value="1"/>
</dbReference>
<evidence type="ECO:0000256" key="4">
    <source>
        <dbReference type="ARBA" id="ARBA00022857"/>
    </source>
</evidence>
<dbReference type="InterPro" id="IPR020807">
    <property type="entry name" value="PKS_DH"/>
</dbReference>
<dbReference type="SUPFAM" id="SSF51735">
    <property type="entry name" value="NAD(P)-binding Rossmann-fold domains"/>
    <property type="match status" value="2"/>
</dbReference>
<feature type="domain" description="PKS/mFAS DH" evidence="12">
    <location>
        <begin position="928"/>
        <end position="1247"/>
    </location>
</feature>